<proteinExistence type="predicted"/>
<gene>
    <name evidence="3" type="ORF">N7460_007470</name>
</gene>
<evidence type="ECO:0000313" key="3">
    <source>
        <dbReference type="EMBL" id="KAJ6038753.1"/>
    </source>
</evidence>
<dbReference type="SUPFAM" id="SSF53098">
    <property type="entry name" value="Ribonuclease H-like"/>
    <property type="match status" value="1"/>
</dbReference>
<evidence type="ECO:0000256" key="1">
    <source>
        <dbReference type="SAM" id="MobiDB-lite"/>
    </source>
</evidence>
<dbReference type="PANTHER" id="PTHR47611:SF1">
    <property type="entry name" value="CCHC-TYPE DOMAIN-CONTAINING PROTEIN"/>
    <property type="match status" value="1"/>
</dbReference>
<protein>
    <recommendedName>
        <fullName evidence="2">HAT C-terminal dimerisation domain-containing protein</fullName>
    </recommendedName>
</protein>
<evidence type="ECO:0000259" key="2">
    <source>
        <dbReference type="Pfam" id="PF05699"/>
    </source>
</evidence>
<dbReference type="Proteomes" id="UP001219568">
    <property type="component" value="Unassembled WGS sequence"/>
</dbReference>
<reference evidence="3" key="1">
    <citation type="journal article" date="2023" name="IMA Fungus">
        <title>Comparative genomic study of the Penicillium genus elucidates a diverse pangenome and 15 lateral gene transfer events.</title>
        <authorList>
            <person name="Petersen C."/>
            <person name="Sorensen T."/>
            <person name="Nielsen M.R."/>
            <person name="Sondergaard T.E."/>
            <person name="Sorensen J.L."/>
            <person name="Fitzpatrick D.A."/>
            <person name="Frisvad J.C."/>
            <person name="Nielsen K.L."/>
        </authorList>
    </citation>
    <scope>NUCLEOTIDE SEQUENCE</scope>
    <source>
        <strain evidence="3">IBT 15450</strain>
    </source>
</reference>
<feature type="domain" description="HAT C-terminal dimerisation" evidence="2">
    <location>
        <begin position="25"/>
        <end position="96"/>
    </location>
</feature>
<keyword evidence="4" id="KW-1185">Reference proteome</keyword>
<accession>A0AAD6IA98</accession>
<dbReference type="Pfam" id="PF05699">
    <property type="entry name" value="Dimer_Tnp_hAT"/>
    <property type="match status" value="1"/>
</dbReference>
<comment type="caution">
    <text evidence="3">The sequence shown here is derived from an EMBL/GenBank/DDBJ whole genome shotgun (WGS) entry which is preliminary data.</text>
</comment>
<feature type="region of interest" description="Disordered" evidence="1">
    <location>
        <begin position="1"/>
        <end position="24"/>
    </location>
</feature>
<feature type="region of interest" description="Disordered" evidence="1">
    <location>
        <begin position="167"/>
        <end position="212"/>
    </location>
</feature>
<evidence type="ECO:0000313" key="4">
    <source>
        <dbReference type="Proteomes" id="UP001219568"/>
    </source>
</evidence>
<feature type="compositionally biased region" description="Basic and acidic residues" evidence="1">
    <location>
        <begin position="12"/>
        <end position="24"/>
    </location>
</feature>
<dbReference type="GO" id="GO:0046983">
    <property type="term" value="F:protein dimerization activity"/>
    <property type="evidence" value="ECO:0007669"/>
    <property type="project" value="InterPro"/>
</dbReference>
<reference evidence="3" key="2">
    <citation type="submission" date="2023-01" db="EMBL/GenBank/DDBJ databases">
        <authorList>
            <person name="Petersen C."/>
        </authorList>
    </citation>
    <scope>NUCLEOTIDE SEQUENCE</scope>
    <source>
        <strain evidence="3">IBT 15450</strain>
    </source>
</reference>
<dbReference type="InterPro" id="IPR008906">
    <property type="entry name" value="HATC_C_dom"/>
</dbReference>
<name>A0AAD6IA98_PENCN</name>
<organism evidence="3 4">
    <name type="scientific">Penicillium canescens</name>
    <dbReference type="NCBI Taxonomy" id="5083"/>
    <lineage>
        <taxon>Eukaryota</taxon>
        <taxon>Fungi</taxon>
        <taxon>Dikarya</taxon>
        <taxon>Ascomycota</taxon>
        <taxon>Pezizomycotina</taxon>
        <taxon>Eurotiomycetes</taxon>
        <taxon>Eurotiomycetidae</taxon>
        <taxon>Eurotiales</taxon>
        <taxon>Aspergillaceae</taxon>
        <taxon>Penicillium</taxon>
    </lineage>
</organism>
<dbReference type="InterPro" id="IPR012337">
    <property type="entry name" value="RNaseH-like_sf"/>
</dbReference>
<feature type="region of interest" description="Disordered" evidence="1">
    <location>
        <begin position="119"/>
        <end position="154"/>
    </location>
</feature>
<dbReference type="PANTHER" id="PTHR47611">
    <property type="entry name" value="HAT DIMERISATION DOMAIN, C-TERMINAL"/>
    <property type="match status" value="1"/>
</dbReference>
<dbReference type="AlphaFoldDB" id="A0AAD6IA98"/>
<feature type="compositionally biased region" description="Acidic residues" evidence="1">
    <location>
        <begin position="123"/>
        <end position="148"/>
    </location>
</feature>
<dbReference type="EMBL" id="JAQJZL010000008">
    <property type="protein sequence ID" value="KAJ6038753.1"/>
    <property type="molecule type" value="Genomic_DNA"/>
</dbReference>
<sequence length="227" mass="25306">MPVTGSRLSAMLDRESKKSQGDEIQRYLDSGTVKEDPLEFWRKQESSLPALASAARDVLSIPATGAGVERLFNSARDICHYRRGSLKPTSIQDLMMYLCSARFELTGRYLETVKQDRFRNEKEAEDEEVDADGGDDYIDGISDTEEQDTVSNPSLGRLTTEVHSQQALFLGNQAGDSDETSVASKEGDADEESDDGLVLPLPEGIGRKRSSRRICRPSKRLKEFETY</sequence>